<protein>
    <submittedName>
        <fullName evidence="1">Uncharacterized protein</fullName>
    </submittedName>
</protein>
<dbReference type="EMBL" id="CANTUO010000001">
    <property type="protein sequence ID" value="CAI5755925.1"/>
    <property type="molecule type" value="Genomic_DNA"/>
</dbReference>
<accession>A0A9W4X8E5</accession>
<dbReference type="InterPro" id="IPR053092">
    <property type="entry name" value="Mitochondrial_unc_protein"/>
</dbReference>
<organism evidence="1 2">
    <name type="scientific">Candida verbasci</name>
    <dbReference type="NCBI Taxonomy" id="1227364"/>
    <lineage>
        <taxon>Eukaryota</taxon>
        <taxon>Fungi</taxon>
        <taxon>Dikarya</taxon>
        <taxon>Ascomycota</taxon>
        <taxon>Saccharomycotina</taxon>
        <taxon>Pichiomycetes</taxon>
        <taxon>Debaryomycetaceae</taxon>
        <taxon>Candida/Lodderomyces clade</taxon>
        <taxon>Candida</taxon>
    </lineage>
</organism>
<dbReference type="AlphaFoldDB" id="A0A9W4X8E5"/>
<dbReference type="OrthoDB" id="4083608at2759"/>
<dbReference type="PANTHER" id="PTHR28048">
    <property type="entry name" value="ACR195WP"/>
    <property type="match status" value="1"/>
</dbReference>
<comment type="caution">
    <text evidence="1">The sequence shown here is derived from an EMBL/GenBank/DDBJ whole genome shotgun (WGS) entry which is preliminary data.</text>
</comment>
<dbReference type="Proteomes" id="UP001152885">
    <property type="component" value="Unassembled WGS sequence"/>
</dbReference>
<proteinExistence type="predicted"/>
<gene>
    <name evidence="1" type="ORF">CANVERA_P0441</name>
</gene>
<keyword evidence="2" id="KW-1185">Reference proteome</keyword>
<evidence type="ECO:0000313" key="1">
    <source>
        <dbReference type="EMBL" id="CAI5755925.1"/>
    </source>
</evidence>
<evidence type="ECO:0000313" key="2">
    <source>
        <dbReference type="Proteomes" id="UP001152885"/>
    </source>
</evidence>
<sequence>MSNIASIFNPPPPRDFSDKEIAEQCLSCTTIQSLVGLIGGFYLSTSNQFKDKTSGKIDFHKNPLWWQKSVKGLGVILFGLGAYRAGEVLQILYNRKFEKH</sequence>
<reference evidence="1" key="1">
    <citation type="submission" date="2022-12" db="EMBL/GenBank/DDBJ databases">
        <authorList>
            <person name="Brejova B."/>
        </authorList>
    </citation>
    <scope>NUCLEOTIDE SEQUENCE</scope>
</reference>
<name>A0A9W4X8E5_9ASCO</name>
<dbReference type="PANTHER" id="PTHR28048:SF1">
    <property type="entry name" value="ACR195WP"/>
    <property type="match status" value="1"/>
</dbReference>